<dbReference type="AlphaFoldDB" id="A0AAV1ZRC2"/>
<dbReference type="EMBL" id="CAXIEN010000070">
    <property type="protein sequence ID" value="CAL1273703.1"/>
    <property type="molecule type" value="Genomic_DNA"/>
</dbReference>
<evidence type="ECO:0000313" key="1">
    <source>
        <dbReference type="EMBL" id="CAL1273703.1"/>
    </source>
</evidence>
<keyword evidence="2" id="KW-1185">Reference proteome</keyword>
<dbReference type="Proteomes" id="UP001497382">
    <property type="component" value="Unassembled WGS sequence"/>
</dbReference>
<protein>
    <submittedName>
        <fullName evidence="1">Uncharacterized protein</fullName>
    </submittedName>
</protein>
<reference evidence="1 2" key="1">
    <citation type="submission" date="2024-04" db="EMBL/GenBank/DDBJ databases">
        <authorList>
            <person name="Rising A."/>
            <person name="Reimegard J."/>
            <person name="Sonavane S."/>
            <person name="Akerstrom W."/>
            <person name="Nylinder S."/>
            <person name="Hedman E."/>
            <person name="Kallberg Y."/>
        </authorList>
    </citation>
    <scope>NUCLEOTIDE SEQUENCE [LARGE SCALE GENOMIC DNA]</scope>
</reference>
<gene>
    <name evidence="1" type="ORF">LARSCL_LOCUS7039</name>
</gene>
<organism evidence="1 2">
    <name type="scientific">Larinioides sclopetarius</name>
    <dbReference type="NCBI Taxonomy" id="280406"/>
    <lineage>
        <taxon>Eukaryota</taxon>
        <taxon>Metazoa</taxon>
        <taxon>Ecdysozoa</taxon>
        <taxon>Arthropoda</taxon>
        <taxon>Chelicerata</taxon>
        <taxon>Arachnida</taxon>
        <taxon>Araneae</taxon>
        <taxon>Araneomorphae</taxon>
        <taxon>Entelegynae</taxon>
        <taxon>Araneoidea</taxon>
        <taxon>Araneidae</taxon>
        <taxon>Larinioides</taxon>
    </lineage>
</organism>
<comment type="caution">
    <text evidence="1">The sequence shown here is derived from an EMBL/GenBank/DDBJ whole genome shotgun (WGS) entry which is preliminary data.</text>
</comment>
<sequence>MKTRAWRQNGLRRCPYTELRQAPEGDRTITPVGECLLSLSGKIFA</sequence>
<accession>A0AAV1ZRC2</accession>
<evidence type="ECO:0000313" key="2">
    <source>
        <dbReference type="Proteomes" id="UP001497382"/>
    </source>
</evidence>
<name>A0AAV1ZRC2_9ARAC</name>
<proteinExistence type="predicted"/>